<dbReference type="Proteomes" id="UP001302367">
    <property type="component" value="Chromosome 8"/>
</dbReference>
<dbReference type="AlphaFoldDB" id="A0A2G5HUY8"/>
<gene>
    <name evidence="2" type="ORF">CB0940_10449</name>
    <name evidence="3" type="ORF">RHO25_011827</name>
</gene>
<proteinExistence type="predicted"/>
<dbReference type="SUPFAM" id="SSF81383">
    <property type="entry name" value="F-box domain"/>
    <property type="match status" value="1"/>
</dbReference>
<reference evidence="2 4" key="1">
    <citation type="submission" date="2015-10" db="EMBL/GenBank/DDBJ databases">
        <title>The cercosporin biosynthetic gene cluster was horizontally transferred to several fungal lineages and shown to be expanded in Cercospora beticola based on microsynteny with recipient genomes.</title>
        <authorList>
            <person name="De Jonge R."/>
            <person name="Ebert M.K."/>
            <person name="Suttle J.C."/>
            <person name="Jurick Ii W.M."/>
            <person name="Secor G.A."/>
            <person name="Thomma B.P."/>
            <person name="Van De Peer Y."/>
            <person name="Bolton M.D."/>
        </authorList>
    </citation>
    <scope>NUCLEOTIDE SEQUENCE [LARGE SCALE GENOMIC DNA]</scope>
    <source>
        <strain evidence="2 4">09-40</strain>
    </source>
</reference>
<dbReference type="EMBL" id="LKMD01000103">
    <property type="protein sequence ID" value="PIA96335.1"/>
    <property type="molecule type" value="Genomic_DNA"/>
</dbReference>
<name>A0A2G5HUY8_CERBT</name>
<evidence type="ECO:0000313" key="5">
    <source>
        <dbReference type="Proteomes" id="UP001302367"/>
    </source>
</evidence>
<evidence type="ECO:0000313" key="4">
    <source>
        <dbReference type="Proteomes" id="UP000230605"/>
    </source>
</evidence>
<dbReference type="OrthoDB" id="2522477at2759"/>
<protein>
    <recommendedName>
        <fullName evidence="1">F-box domain-containing protein</fullName>
    </recommendedName>
</protein>
<organism evidence="2 4">
    <name type="scientific">Cercospora beticola</name>
    <name type="common">Sugarbeet leaf spot fungus</name>
    <dbReference type="NCBI Taxonomy" id="122368"/>
    <lineage>
        <taxon>Eukaryota</taxon>
        <taxon>Fungi</taxon>
        <taxon>Dikarya</taxon>
        <taxon>Ascomycota</taxon>
        <taxon>Pezizomycotina</taxon>
        <taxon>Dothideomycetes</taxon>
        <taxon>Dothideomycetidae</taxon>
        <taxon>Mycosphaerellales</taxon>
        <taxon>Mycosphaerellaceae</taxon>
        <taxon>Cercospora</taxon>
    </lineage>
</organism>
<keyword evidence="5" id="KW-1185">Reference proteome</keyword>
<dbReference type="InterPro" id="IPR032675">
    <property type="entry name" value="LRR_dom_sf"/>
</dbReference>
<dbReference type="Gene3D" id="3.80.10.10">
    <property type="entry name" value="Ribonuclease Inhibitor"/>
    <property type="match status" value="1"/>
</dbReference>
<feature type="domain" description="F-box" evidence="1">
    <location>
        <begin position="22"/>
        <end position="68"/>
    </location>
</feature>
<dbReference type="Proteomes" id="UP000230605">
    <property type="component" value="Chromosome 8"/>
</dbReference>
<evidence type="ECO:0000313" key="2">
    <source>
        <dbReference type="EMBL" id="PIA96335.1"/>
    </source>
</evidence>
<dbReference type="InterPro" id="IPR001810">
    <property type="entry name" value="F-box_dom"/>
</dbReference>
<evidence type="ECO:0000259" key="1">
    <source>
        <dbReference type="PROSITE" id="PS50181"/>
    </source>
</evidence>
<dbReference type="InterPro" id="IPR036047">
    <property type="entry name" value="F-box-like_dom_sf"/>
</dbReference>
<dbReference type="PROSITE" id="PS50181">
    <property type="entry name" value="FBOX"/>
    <property type="match status" value="1"/>
</dbReference>
<reference evidence="3 5" key="2">
    <citation type="submission" date="2023-09" db="EMBL/GenBank/DDBJ databases">
        <title>Complete-Gapless Cercospora beticola genome.</title>
        <authorList>
            <person name="Wyatt N.A."/>
            <person name="Spanner R.E."/>
            <person name="Bolton M.D."/>
        </authorList>
    </citation>
    <scope>NUCLEOTIDE SEQUENCE [LARGE SCALE GENOMIC DNA]</scope>
    <source>
        <strain evidence="3">Cb09-40</strain>
    </source>
</reference>
<evidence type="ECO:0000313" key="3">
    <source>
        <dbReference type="EMBL" id="WPB07167.1"/>
    </source>
</evidence>
<accession>A0A2G5HUY8</accession>
<sequence>MRLKLMILKASGKIAAMNTAFQFPLLDLPNELIANVIEHVDSRKTLRKLSRTCKRVQQLTEPVLYRYALIRDGDRTRDLLRSVEHQPARAKAIHELDIPCDCRSATWFEGLARLLETTINLKRLMLEMPQVNNGEFEDEEPYEQMTSALLRPFQAAISDADSKPLQKLQHLMLHLNGAESPYWTLDQNTLCILQLPLLNSLTLSCVNIGDHLAEHIQAASFVSLKHMTLEESNITHQGLRVLLSLPRGLETLHLGENCHNCHHFEDIIDPAANNLFNNDPAATLEAISQQSHSLKTLVYVTPELFNGWRRKMPKRSAVDAGFAGFHLLENVTLHGRCPNFERAVLSSRAPPNLKVLTYQIDQMFWPPYMDSSADAPLATIPFIRAPSSSVPPSLTTLRIIGHIQELTTAMKGQIEAAARGMMKMGINFELHFETWSSYFPPYLYGEPLPTTTCVYDGGWNEAATDPHLGLWSQLED</sequence>
<dbReference type="SUPFAM" id="SSF52047">
    <property type="entry name" value="RNI-like"/>
    <property type="match status" value="1"/>
</dbReference>
<dbReference type="EMBL" id="CP134191">
    <property type="protein sequence ID" value="WPB07167.1"/>
    <property type="molecule type" value="Genomic_DNA"/>
</dbReference>